<evidence type="ECO:0000259" key="2">
    <source>
        <dbReference type="Pfam" id="PF13839"/>
    </source>
</evidence>
<dbReference type="GO" id="GO:0016413">
    <property type="term" value="F:O-acetyltransferase activity"/>
    <property type="evidence" value="ECO:0007669"/>
    <property type="project" value="InterPro"/>
</dbReference>
<dbReference type="PANTHER" id="PTHR32285">
    <property type="entry name" value="PROTEIN TRICHOME BIREFRINGENCE-LIKE 9-RELATED"/>
    <property type="match status" value="1"/>
</dbReference>
<comment type="similarity">
    <text evidence="1">Belongs to the PC-esterase family. TBL subfamily.</text>
</comment>
<evidence type="ECO:0000313" key="4">
    <source>
        <dbReference type="Proteomes" id="UP000006038"/>
    </source>
</evidence>
<dbReference type="Proteomes" id="UP000006038">
    <property type="component" value="Chromosome 6"/>
</dbReference>
<feature type="domain" description="Trichome birefringence-like C-terminal" evidence="2">
    <location>
        <begin position="132"/>
        <end position="292"/>
    </location>
</feature>
<reference evidence="3" key="1">
    <citation type="journal article" date="2013" name="Nat. Commun.">
        <title>Whole-genome sequencing of Oryza brachyantha reveals mechanisms underlying Oryza genome evolution.</title>
        <authorList>
            <person name="Chen J."/>
            <person name="Huang Q."/>
            <person name="Gao D."/>
            <person name="Wang J."/>
            <person name="Lang Y."/>
            <person name="Liu T."/>
            <person name="Li B."/>
            <person name="Bai Z."/>
            <person name="Luis Goicoechea J."/>
            <person name="Liang C."/>
            <person name="Chen C."/>
            <person name="Zhang W."/>
            <person name="Sun S."/>
            <person name="Liao Y."/>
            <person name="Zhang X."/>
            <person name="Yang L."/>
            <person name="Song C."/>
            <person name="Wang M."/>
            <person name="Shi J."/>
            <person name="Liu G."/>
            <person name="Liu J."/>
            <person name="Zhou H."/>
            <person name="Zhou W."/>
            <person name="Yu Q."/>
            <person name="An N."/>
            <person name="Chen Y."/>
            <person name="Cai Q."/>
            <person name="Wang B."/>
            <person name="Liu B."/>
            <person name="Min J."/>
            <person name="Huang Y."/>
            <person name="Wu H."/>
            <person name="Li Z."/>
            <person name="Zhang Y."/>
            <person name="Yin Y."/>
            <person name="Song W."/>
            <person name="Jiang J."/>
            <person name="Jackson S.A."/>
            <person name="Wing R.A."/>
            <person name="Wang J."/>
            <person name="Chen M."/>
        </authorList>
    </citation>
    <scope>NUCLEOTIDE SEQUENCE [LARGE SCALE GENOMIC DNA]</scope>
    <source>
        <strain evidence="3">cv. IRGC 101232</strain>
    </source>
</reference>
<proteinExistence type="inferred from homology"/>
<dbReference type="GO" id="GO:0005794">
    <property type="term" value="C:Golgi apparatus"/>
    <property type="evidence" value="ECO:0007669"/>
    <property type="project" value="TreeGrafter"/>
</dbReference>
<protein>
    <recommendedName>
        <fullName evidence="2">Trichome birefringence-like C-terminal domain-containing protein</fullName>
    </recommendedName>
</protein>
<dbReference type="Gramene" id="OB06G18090.1">
    <property type="protein sequence ID" value="OB06G18090.1"/>
    <property type="gene ID" value="OB06G18090"/>
</dbReference>
<organism evidence="3">
    <name type="scientific">Oryza brachyantha</name>
    <name type="common">malo sina</name>
    <dbReference type="NCBI Taxonomy" id="4533"/>
    <lineage>
        <taxon>Eukaryota</taxon>
        <taxon>Viridiplantae</taxon>
        <taxon>Streptophyta</taxon>
        <taxon>Embryophyta</taxon>
        <taxon>Tracheophyta</taxon>
        <taxon>Spermatophyta</taxon>
        <taxon>Magnoliopsida</taxon>
        <taxon>Liliopsida</taxon>
        <taxon>Poales</taxon>
        <taxon>Poaceae</taxon>
        <taxon>BOP clade</taxon>
        <taxon>Oryzoideae</taxon>
        <taxon>Oryzeae</taxon>
        <taxon>Oryzinae</taxon>
        <taxon>Oryza</taxon>
    </lineage>
</organism>
<dbReference type="HOGENOM" id="CLU_935003_0_0_1"/>
<dbReference type="AlphaFoldDB" id="J3MCR5"/>
<dbReference type="Pfam" id="PF13839">
    <property type="entry name" value="PC-Esterase"/>
    <property type="match status" value="1"/>
</dbReference>
<sequence length="298" mass="32327">MSHYQRLLKQHQEAKPSLLPSSIEMGAYQPLQQQQHHGQKHSSSTAAGGGCGYFLPRTVVTWLAAACLSLALLHLLCCSPPGGHEAVFAPLLQYFNGTYSYISSGVGGGGGGGGGGVESSSCDYSEGRWVVGVHAHPELNHTEIGFTSPYREAFRMALERLASDGRRRTVVLGTFAPPHFEGKPIFDPTACTKTEPYKEGEKELGSIETEMRTIVFEEAAAAAERDAGGGTTTMRIAVQDVTRLASMRPDGHPGPYMHRDPFARGVPERMQTDCLHSCLPGPVDTFNEILLQILERMR</sequence>
<keyword evidence="4" id="KW-1185">Reference proteome</keyword>
<accession>J3MCR5</accession>
<dbReference type="eggNOG" id="ENOG502QQXW">
    <property type="taxonomic scope" value="Eukaryota"/>
</dbReference>
<evidence type="ECO:0000313" key="3">
    <source>
        <dbReference type="EnsemblPlants" id="OB06G18090.1"/>
    </source>
</evidence>
<name>J3MCR5_ORYBR</name>
<reference evidence="3" key="2">
    <citation type="submission" date="2013-04" db="UniProtKB">
        <authorList>
            <consortium name="EnsemblPlants"/>
        </authorList>
    </citation>
    <scope>IDENTIFICATION</scope>
</reference>
<dbReference type="STRING" id="4533.J3MCR5"/>
<evidence type="ECO:0000256" key="1">
    <source>
        <dbReference type="ARBA" id="ARBA00007727"/>
    </source>
</evidence>
<dbReference type="EnsemblPlants" id="OB06G18090.1">
    <property type="protein sequence ID" value="OB06G18090.1"/>
    <property type="gene ID" value="OB06G18090"/>
</dbReference>
<dbReference type="PANTHER" id="PTHR32285:SF243">
    <property type="entry name" value="OS06G0235000 PROTEIN"/>
    <property type="match status" value="1"/>
</dbReference>
<dbReference type="InterPro" id="IPR029962">
    <property type="entry name" value="TBL"/>
</dbReference>
<dbReference type="InterPro" id="IPR026057">
    <property type="entry name" value="TBL_C"/>
</dbReference>